<dbReference type="RefSeq" id="WP_079703491.1">
    <property type="nucleotide sequence ID" value="NZ_FUYR01000003.1"/>
</dbReference>
<dbReference type="PANTHER" id="PTHR39200">
    <property type="entry name" value="HYPOTHETICAL EXPORTED PROTEIN"/>
    <property type="match status" value="1"/>
</dbReference>
<feature type="signal peptide" evidence="1">
    <location>
        <begin position="1"/>
        <end position="24"/>
    </location>
</feature>
<dbReference type="PANTHER" id="PTHR39200:SF1">
    <property type="entry name" value="AUTO-TRANSPORTER ADHESIN HEAD GIN DOMAIN-CONTAINING PROTEIN-RELATED"/>
    <property type="match status" value="1"/>
</dbReference>
<protein>
    <submittedName>
        <fullName evidence="3">Putative auto-transporter adhesin, head GIN domain</fullName>
    </submittedName>
</protein>
<feature type="domain" description="Putative auto-transporter adhesin head GIN" evidence="2">
    <location>
        <begin position="46"/>
        <end position="230"/>
    </location>
</feature>
<dbReference type="AlphaFoldDB" id="A0A1T5EFT7"/>
<sequence>MKVFKTYLAILALLVASSHVDSYAALITVVNSTKSVADETRNVSGFTGITSAGSYNVTITMGNTESLKLEGDADQIADIETVVENGILKIRNKKSTGSWKNSWSGKVNIYVNAKSLKSITLSGSGDINVKGTVKSSDVTTTLSGSGSITLTVDATNYLATISGSGEIKASGRAENAKINVNGSGGFEGNSLRTNVTSARVSGSGDISVNANKSLEAAMSGSGNIRYSGSADVKSSKSGSGRISKL</sequence>
<dbReference type="InterPro" id="IPR021255">
    <property type="entry name" value="DUF2807"/>
</dbReference>
<name>A0A1T5EFT7_9SPHI</name>
<accession>A0A1T5EFT7</accession>
<dbReference type="Gene3D" id="2.160.20.120">
    <property type="match status" value="1"/>
</dbReference>
<evidence type="ECO:0000313" key="3">
    <source>
        <dbReference type="EMBL" id="SKB82947.1"/>
    </source>
</evidence>
<keyword evidence="4" id="KW-1185">Reference proteome</keyword>
<feature type="chain" id="PRO_5012188431" evidence="1">
    <location>
        <begin position="25"/>
        <end position="245"/>
    </location>
</feature>
<evidence type="ECO:0000313" key="4">
    <source>
        <dbReference type="Proteomes" id="UP000189981"/>
    </source>
</evidence>
<evidence type="ECO:0000259" key="2">
    <source>
        <dbReference type="Pfam" id="PF10988"/>
    </source>
</evidence>
<organism evidence="3 4">
    <name type="scientific">Daejeonella lutea</name>
    <dbReference type="NCBI Taxonomy" id="572036"/>
    <lineage>
        <taxon>Bacteria</taxon>
        <taxon>Pseudomonadati</taxon>
        <taxon>Bacteroidota</taxon>
        <taxon>Sphingobacteriia</taxon>
        <taxon>Sphingobacteriales</taxon>
        <taxon>Sphingobacteriaceae</taxon>
        <taxon>Daejeonella</taxon>
    </lineage>
</organism>
<evidence type="ECO:0000256" key="1">
    <source>
        <dbReference type="SAM" id="SignalP"/>
    </source>
</evidence>
<dbReference type="OrthoDB" id="794214at2"/>
<dbReference type="Pfam" id="PF10988">
    <property type="entry name" value="DUF2807"/>
    <property type="match status" value="1"/>
</dbReference>
<dbReference type="STRING" id="572036.SAMN05661099_2980"/>
<reference evidence="4" key="1">
    <citation type="submission" date="2017-02" db="EMBL/GenBank/DDBJ databases">
        <authorList>
            <person name="Varghese N."/>
            <person name="Submissions S."/>
        </authorList>
    </citation>
    <scope>NUCLEOTIDE SEQUENCE [LARGE SCALE GENOMIC DNA]</scope>
    <source>
        <strain evidence="4">DSM 22385</strain>
    </source>
</reference>
<keyword evidence="1" id="KW-0732">Signal</keyword>
<proteinExistence type="predicted"/>
<gene>
    <name evidence="3" type="ORF">SAMN05661099_2980</name>
</gene>
<dbReference type="Proteomes" id="UP000189981">
    <property type="component" value="Unassembled WGS sequence"/>
</dbReference>
<dbReference type="EMBL" id="FUYR01000003">
    <property type="protein sequence ID" value="SKB82947.1"/>
    <property type="molecule type" value="Genomic_DNA"/>
</dbReference>